<sequence>MNHKIKTLLAIFLISGSYSFAQSDDKIIEDFEPSSVNQPGHEYPMVNSEGRVRTQIFAPDANYVKLDIGGVKYDLVKNEEGMWIGESAPQDVGFHYYQLNIDGASVPDPGTLFYFGACRWGSGIEIPSDDQDIFAVKNVPHGHVHEILFPSESTQTSRKAFVYTPPGYEKETSKHYPVLYLQHGYCENETSWARQGHANLIMDNLIAEGKAKPFIIVMTYGMTNEIEFGGLREFDITPFQTVLVDELIPYIDSNYRTLKNQENRAMAGLSMGGFETKLITLNRPDVFSYYGLFSGGVYNPEEIKNHKNLKLVFISCGSKERPDGVKNAVSELQEAGYNAESYISEGTAHEFHTWRRSLHQLAQLLFK</sequence>
<dbReference type="GO" id="GO:0016747">
    <property type="term" value="F:acyltransferase activity, transferring groups other than amino-acyl groups"/>
    <property type="evidence" value="ECO:0007669"/>
    <property type="project" value="TreeGrafter"/>
</dbReference>
<proteinExistence type="predicted"/>
<feature type="signal peptide" evidence="1">
    <location>
        <begin position="1"/>
        <end position="21"/>
    </location>
</feature>
<dbReference type="Pfam" id="PF00756">
    <property type="entry name" value="Esterase"/>
    <property type="match status" value="1"/>
</dbReference>
<keyword evidence="3" id="KW-1185">Reference proteome</keyword>
<dbReference type="InterPro" id="IPR050583">
    <property type="entry name" value="Mycobacterial_A85_antigen"/>
</dbReference>
<feature type="chain" id="PRO_5030056607" evidence="1">
    <location>
        <begin position="22"/>
        <end position="367"/>
    </location>
</feature>
<organism evidence="2 3">
    <name type="scientific">Marinilabilia salmonicolor</name>
    <dbReference type="NCBI Taxonomy" id="989"/>
    <lineage>
        <taxon>Bacteria</taxon>
        <taxon>Pseudomonadati</taxon>
        <taxon>Bacteroidota</taxon>
        <taxon>Bacteroidia</taxon>
        <taxon>Marinilabiliales</taxon>
        <taxon>Marinilabiliaceae</taxon>
        <taxon>Marinilabilia</taxon>
    </lineage>
</organism>
<reference evidence="2 3" key="1">
    <citation type="submission" date="2018-07" db="EMBL/GenBank/DDBJ databases">
        <title>Freshwater and sediment microbial communities from various areas in North America, analyzing microbe dynamics in response to fracking.</title>
        <authorList>
            <person name="Lamendella R."/>
        </authorList>
    </citation>
    <scope>NUCLEOTIDE SEQUENCE [LARGE SCALE GENOMIC DNA]</scope>
    <source>
        <strain evidence="2 3">160A</strain>
    </source>
</reference>
<keyword evidence="1" id="KW-0732">Signal</keyword>
<dbReference type="EMBL" id="QPIZ01000013">
    <property type="protein sequence ID" value="RCW33288.1"/>
    <property type="molecule type" value="Genomic_DNA"/>
</dbReference>
<comment type="caution">
    <text evidence="2">The sequence shown here is derived from an EMBL/GenBank/DDBJ whole genome shotgun (WGS) entry which is preliminary data.</text>
</comment>
<dbReference type="PANTHER" id="PTHR48098:SF1">
    <property type="entry name" value="DIACYLGLYCEROL ACYLTRANSFERASE_MYCOLYLTRANSFERASE AG85A"/>
    <property type="match status" value="1"/>
</dbReference>
<dbReference type="InterPro" id="IPR029058">
    <property type="entry name" value="AB_hydrolase_fold"/>
</dbReference>
<gene>
    <name evidence="2" type="ORF">DFO77_11353</name>
</gene>
<protein>
    <submittedName>
        <fullName evidence="2">Enterochelin esterase-like enzyme</fullName>
    </submittedName>
</protein>
<dbReference type="SUPFAM" id="SSF53474">
    <property type="entry name" value="alpha/beta-Hydrolases"/>
    <property type="match status" value="1"/>
</dbReference>
<dbReference type="InterPro" id="IPR013783">
    <property type="entry name" value="Ig-like_fold"/>
</dbReference>
<dbReference type="Gene3D" id="3.40.50.1820">
    <property type="entry name" value="alpha/beta hydrolase"/>
    <property type="match status" value="1"/>
</dbReference>
<dbReference type="CDD" id="cd02858">
    <property type="entry name" value="E_set_Esterase_N"/>
    <property type="match status" value="1"/>
</dbReference>
<dbReference type="Gene3D" id="2.60.40.10">
    <property type="entry name" value="Immunoglobulins"/>
    <property type="match status" value="1"/>
</dbReference>
<name>A0A2T0XCM5_9BACT</name>
<accession>A0A2T0XCM5</accession>
<dbReference type="Proteomes" id="UP000252733">
    <property type="component" value="Unassembled WGS sequence"/>
</dbReference>
<dbReference type="InterPro" id="IPR000801">
    <property type="entry name" value="Esterase-like"/>
</dbReference>
<dbReference type="AlphaFoldDB" id="A0A2T0XCM5"/>
<dbReference type="PANTHER" id="PTHR48098">
    <property type="entry name" value="ENTEROCHELIN ESTERASE-RELATED"/>
    <property type="match status" value="1"/>
</dbReference>
<dbReference type="STRING" id="1168289.GCA_000259075_01246"/>
<evidence type="ECO:0000256" key="1">
    <source>
        <dbReference type="SAM" id="SignalP"/>
    </source>
</evidence>
<evidence type="ECO:0000313" key="3">
    <source>
        <dbReference type="Proteomes" id="UP000252733"/>
    </source>
</evidence>
<dbReference type="OrthoDB" id="9809277at2"/>
<evidence type="ECO:0000313" key="2">
    <source>
        <dbReference type="EMBL" id="RCW33288.1"/>
    </source>
</evidence>
<dbReference type="RefSeq" id="WP_106153942.1">
    <property type="nucleotide sequence ID" value="NZ_PVTS01000014.1"/>
</dbReference>